<evidence type="ECO:0000313" key="2">
    <source>
        <dbReference type="EMBL" id="GFH08801.1"/>
    </source>
</evidence>
<gene>
    <name evidence="2" type="ORF">HaLaN_03825</name>
</gene>
<dbReference type="GO" id="GO:0005759">
    <property type="term" value="C:mitochondrial matrix"/>
    <property type="evidence" value="ECO:0007669"/>
    <property type="project" value="TreeGrafter"/>
</dbReference>
<dbReference type="GO" id="GO:0000963">
    <property type="term" value="P:mitochondrial RNA processing"/>
    <property type="evidence" value="ECO:0007669"/>
    <property type="project" value="TreeGrafter"/>
</dbReference>
<dbReference type="PANTHER" id="PTHR21228:SF40">
    <property type="entry name" value="LD45607P"/>
    <property type="match status" value="1"/>
</dbReference>
<dbReference type="AlphaFoldDB" id="A0A699YH77"/>
<dbReference type="Pfam" id="PF26188">
    <property type="entry name" value="RESC6"/>
    <property type="match status" value="1"/>
</dbReference>
<dbReference type="GO" id="GO:0044528">
    <property type="term" value="P:regulation of mitochondrial mRNA stability"/>
    <property type="evidence" value="ECO:0007669"/>
    <property type="project" value="TreeGrafter"/>
</dbReference>
<dbReference type="EMBL" id="BLLF01000185">
    <property type="protein sequence ID" value="GFH08801.1"/>
    <property type="molecule type" value="Genomic_DNA"/>
</dbReference>
<sequence length="162" mass="17576">MPALLPIAGGSYAHQAYATRTQELAPELNARDISQLLHGYSTLGVTPGVPVLDMVGFRATHLLTLGDFEPQGISMLLTACAELRYSNHQLMTSSAQALLGRLPDFTPQGVSQSLRAYAKLGCLSHRVLTACLDQFQRTAAQYQAQELCGVLWSLAQARYQSP</sequence>
<feature type="non-terminal residue" evidence="2">
    <location>
        <position position="162"/>
    </location>
</feature>
<proteinExistence type="predicted"/>
<dbReference type="InterPro" id="IPR058917">
    <property type="entry name" value="RESC6_dom"/>
</dbReference>
<dbReference type="PANTHER" id="PTHR21228">
    <property type="entry name" value="FAST LEU-RICH DOMAIN-CONTAINING"/>
    <property type="match status" value="1"/>
</dbReference>
<feature type="domain" description="RNA-editing substrate-binding complex 6 protein" evidence="1">
    <location>
        <begin position="15"/>
        <end position="160"/>
    </location>
</feature>
<name>A0A699YH77_HAELA</name>
<dbReference type="Proteomes" id="UP000485058">
    <property type="component" value="Unassembled WGS sequence"/>
</dbReference>
<feature type="non-terminal residue" evidence="2">
    <location>
        <position position="1"/>
    </location>
</feature>
<accession>A0A699YH77</accession>
<protein>
    <recommendedName>
        <fullName evidence="1">RNA-editing substrate-binding complex 6 protein domain-containing protein</fullName>
    </recommendedName>
</protein>
<comment type="caution">
    <text evidence="2">The sequence shown here is derived from an EMBL/GenBank/DDBJ whole genome shotgun (WGS) entry which is preliminary data.</text>
</comment>
<keyword evidence="3" id="KW-1185">Reference proteome</keyword>
<reference evidence="2 3" key="1">
    <citation type="submission" date="2020-02" db="EMBL/GenBank/DDBJ databases">
        <title>Draft genome sequence of Haematococcus lacustris strain NIES-144.</title>
        <authorList>
            <person name="Morimoto D."/>
            <person name="Nakagawa S."/>
            <person name="Yoshida T."/>
            <person name="Sawayama S."/>
        </authorList>
    </citation>
    <scope>NUCLEOTIDE SEQUENCE [LARGE SCALE GENOMIC DNA]</scope>
    <source>
        <strain evidence="2 3">NIES-144</strain>
    </source>
</reference>
<dbReference type="GO" id="GO:0003723">
    <property type="term" value="F:RNA binding"/>
    <property type="evidence" value="ECO:0007669"/>
    <property type="project" value="TreeGrafter"/>
</dbReference>
<evidence type="ECO:0000259" key="1">
    <source>
        <dbReference type="Pfam" id="PF26188"/>
    </source>
</evidence>
<dbReference type="GO" id="GO:0035770">
    <property type="term" value="C:ribonucleoprotein granule"/>
    <property type="evidence" value="ECO:0007669"/>
    <property type="project" value="TreeGrafter"/>
</dbReference>
<organism evidence="2 3">
    <name type="scientific">Haematococcus lacustris</name>
    <name type="common">Green alga</name>
    <name type="synonym">Haematococcus pluvialis</name>
    <dbReference type="NCBI Taxonomy" id="44745"/>
    <lineage>
        <taxon>Eukaryota</taxon>
        <taxon>Viridiplantae</taxon>
        <taxon>Chlorophyta</taxon>
        <taxon>core chlorophytes</taxon>
        <taxon>Chlorophyceae</taxon>
        <taxon>CS clade</taxon>
        <taxon>Chlamydomonadales</taxon>
        <taxon>Haematococcaceae</taxon>
        <taxon>Haematococcus</taxon>
    </lineage>
</organism>
<evidence type="ECO:0000313" key="3">
    <source>
        <dbReference type="Proteomes" id="UP000485058"/>
    </source>
</evidence>
<dbReference type="InterPro" id="IPR050870">
    <property type="entry name" value="FAST_kinase"/>
</dbReference>